<dbReference type="Proteomes" id="UP000048926">
    <property type="component" value="Unassembled WGS sequence"/>
</dbReference>
<dbReference type="STRING" id="187304.B0E33_12085"/>
<keyword evidence="6" id="KW-1185">Reference proteome</keyword>
<feature type="chain" id="PRO_5005807608" description="von Hippel-Lindau disease tumour suppressor beta domain-containing protein" evidence="3">
    <location>
        <begin position="36"/>
        <end position="626"/>
    </location>
</feature>
<keyword evidence="3" id="KW-0732">Signal</keyword>
<evidence type="ECO:0000259" key="4">
    <source>
        <dbReference type="Pfam" id="PF01847"/>
    </source>
</evidence>
<feature type="compositionally biased region" description="Polar residues" evidence="2">
    <location>
        <begin position="535"/>
        <end position="545"/>
    </location>
</feature>
<dbReference type="CDD" id="cd05468">
    <property type="entry name" value="pVHL"/>
    <property type="match status" value="1"/>
</dbReference>
<evidence type="ECO:0000313" key="6">
    <source>
        <dbReference type="Proteomes" id="UP000048926"/>
    </source>
</evidence>
<dbReference type="OrthoDB" id="8905713at2"/>
<accession>A0A0M6Y8U7</accession>
<feature type="compositionally biased region" description="Polar residues" evidence="2">
    <location>
        <begin position="145"/>
        <end position="173"/>
    </location>
</feature>
<feature type="region of interest" description="Disordered" evidence="2">
    <location>
        <begin position="496"/>
        <end position="545"/>
    </location>
</feature>
<reference evidence="6" key="1">
    <citation type="submission" date="2015-07" db="EMBL/GenBank/DDBJ databases">
        <authorList>
            <person name="Rodrigo-Torres Lidia"/>
            <person name="Arahal R.David."/>
        </authorList>
    </citation>
    <scope>NUCLEOTIDE SEQUENCE [LARGE SCALE GENOMIC DNA]</scope>
    <source>
        <strain evidence="6">CECT 4801</strain>
    </source>
</reference>
<evidence type="ECO:0000313" key="5">
    <source>
        <dbReference type="EMBL" id="CTQ46502.1"/>
    </source>
</evidence>
<dbReference type="Gene3D" id="2.60.40.780">
    <property type="entry name" value="von Hippel-Lindau disease tumour suppressor, beta domain"/>
    <property type="match status" value="1"/>
</dbReference>
<dbReference type="EMBL" id="CXST01000003">
    <property type="protein sequence ID" value="CTQ46502.1"/>
    <property type="molecule type" value="Genomic_DNA"/>
</dbReference>
<comment type="similarity">
    <text evidence="1">Belongs to the VHL family.</text>
</comment>
<evidence type="ECO:0000256" key="2">
    <source>
        <dbReference type="SAM" id="MobiDB-lite"/>
    </source>
</evidence>
<evidence type="ECO:0000256" key="3">
    <source>
        <dbReference type="SAM" id="SignalP"/>
    </source>
</evidence>
<organism evidence="5 6">
    <name type="scientific">Roseibium aggregatum</name>
    <dbReference type="NCBI Taxonomy" id="187304"/>
    <lineage>
        <taxon>Bacteria</taxon>
        <taxon>Pseudomonadati</taxon>
        <taxon>Pseudomonadota</taxon>
        <taxon>Alphaproteobacteria</taxon>
        <taxon>Hyphomicrobiales</taxon>
        <taxon>Stappiaceae</taxon>
        <taxon>Roseibium</taxon>
    </lineage>
</organism>
<dbReference type="SUPFAM" id="SSF49468">
    <property type="entry name" value="VHL"/>
    <property type="match status" value="1"/>
</dbReference>
<dbReference type="Pfam" id="PF01847">
    <property type="entry name" value="VHL"/>
    <property type="match status" value="1"/>
</dbReference>
<name>A0A0M6Y8U7_9HYPH</name>
<evidence type="ECO:0000256" key="1">
    <source>
        <dbReference type="ARBA" id="ARBA00010057"/>
    </source>
</evidence>
<protein>
    <recommendedName>
        <fullName evidence="4">von Hippel-Lindau disease tumour suppressor beta domain-containing protein</fullName>
    </recommendedName>
</protein>
<dbReference type="RefSeq" id="WP_055660307.1">
    <property type="nucleotide sequence ID" value="NZ_CXST01000003.1"/>
</dbReference>
<dbReference type="InterPro" id="IPR024053">
    <property type="entry name" value="VHL_beta_dom"/>
</dbReference>
<feature type="region of interest" description="Disordered" evidence="2">
    <location>
        <begin position="134"/>
        <end position="226"/>
    </location>
</feature>
<dbReference type="InterPro" id="IPR036208">
    <property type="entry name" value="VHL_sf"/>
</dbReference>
<dbReference type="AlphaFoldDB" id="A0A0M6Y8U7"/>
<dbReference type="InterPro" id="IPR037140">
    <property type="entry name" value="VHL_beta_dom_sf"/>
</dbReference>
<feature type="compositionally biased region" description="Basic and acidic residues" evidence="2">
    <location>
        <begin position="175"/>
        <end position="185"/>
    </location>
</feature>
<gene>
    <name evidence="5" type="ORF">LAL4801_04961</name>
</gene>
<proteinExistence type="inferred from homology"/>
<sequence>MRLDAAHVLVTPALKSGLLAACSVVLMMSALPAQAQSVPETVRINVEPPQPGIRSITVNKKYRPIISRDDKGVVIDTMGSDNKLPPCDVKLEVTLENSRVLHRDASFCSGGTLVVDVSNDGKPGAVARIVGTTSGTAAGPVSNAPAATQSSQQDRPAEGQQTASNSNGSSTPSVEEIKPPAEEGGLKPLDQVDTPISAPGTETASLPDDVDTVTGDGYPGAANSEPVLVSPNEAREWLAEPGTQPGTPSLLQHAVAQTDDRDFRADCTTQSGFAKITFQQAPAGLLEGMPQAVRISAGEFDSVYNAFGSSSANEAGTSLPEVNIEMTDPLWEAMIKQSALSIAVEGLPAHEVSLKGSANPVRLFVATCAQPQQIVSDDAYGSGAEEANSDLSCSEAGRVRSVEAVRPGQIVFRNASRQPIEVSWVDYRGGERPYARLEPGQILEQQTYVSHAWTVRGSSGECRGIYVTKTPYREVVINGPANFGAPGNNGFGNNGFGNNGFDNNGGTWGAPNGGGFDGQPGNDFPSGPVPPGSIEGSNQPNFQQQQTARANVADYLCTAGIDLNVVFSPDMQSATVAEMGYGAVTLQRQGSANTFYYESQGHVLKGQVQNATWSRPGLRDVFCARR</sequence>
<feature type="signal peptide" evidence="3">
    <location>
        <begin position="1"/>
        <end position="35"/>
    </location>
</feature>
<feature type="compositionally biased region" description="Gly residues" evidence="2">
    <location>
        <begin position="506"/>
        <end position="518"/>
    </location>
</feature>
<feature type="domain" description="von Hippel-Lindau disease tumour suppressor beta" evidence="4">
    <location>
        <begin position="399"/>
        <end position="458"/>
    </location>
</feature>
<dbReference type="InterPro" id="IPR022772">
    <property type="entry name" value="VHL_tumour_suppress_b/a_dom"/>
</dbReference>